<dbReference type="RefSeq" id="WP_068955233.1">
    <property type="nucleotide sequence ID" value="NZ_LGLV01000010.1"/>
</dbReference>
<dbReference type="Proteomes" id="UP000093111">
    <property type="component" value="Unassembled WGS sequence"/>
</dbReference>
<dbReference type="InterPro" id="IPR036388">
    <property type="entry name" value="WH-like_DNA-bd_sf"/>
</dbReference>
<evidence type="ECO:0000259" key="6">
    <source>
        <dbReference type="Pfam" id="PF08281"/>
    </source>
</evidence>
<dbReference type="GO" id="GO:0003677">
    <property type="term" value="F:DNA binding"/>
    <property type="evidence" value="ECO:0007669"/>
    <property type="project" value="InterPro"/>
</dbReference>
<dbReference type="CDD" id="cd06171">
    <property type="entry name" value="Sigma70_r4"/>
    <property type="match status" value="1"/>
</dbReference>
<evidence type="ECO:0000256" key="4">
    <source>
        <dbReference type="ARBA" id="ARBA00023163"/>
    </source>
</evidence>
<feature type="domain" description="RNA polymerase sigma factor 70 region 4 type 2" evidence="6">
    <location>
        <begin position="125"/>
        <end position="177"/>
    </location>
</feature>
<dbReference type="PANTHER" id="PTHR43133:SF62">
    <property type="entry name" value="RNA POLYMERASE SIGMA FACTOR SIGZ"/>
    <property type="match status" value="1"/>
</dbReference>
<dbReference type="GO" id="GO:0016987">
    <property type="term" value="F:sigma factor activity"/>
    <property type="evidence" value="ECO:0007669"/>
    <property type="project" value="UniProtKB-KW"/>
</dbReference>
<dbReference type="NCBIfam" id="TIGR02937">
    <property type="entry name" value="sigma70-ECF"/>
    <property type="match status" value="1"/>
</dbReference>
<dbReference type="InterPro" id="IPR013249">
    <property type="entry name" value="RNA_pol_sigma70_r4_t2"/>
</dbReference>
<evidence type="ECO:0000256" key="1">
    <source>
        <dbReference type="ARBA" id="ARBA00010641"/>
    </source>
</evidence>
<keyword evidence="2" id="KW-0805">Transcription regulation</keyword>
<keyword evidence="4" id="KW-0804">Transcription</keyword>
<protein>
    <submittedName>
        <fullName evidence="7">RNA polymerase sigma factor RpoE</fullName>
    </submittedName>
</protein>
<dbReference type="GO" id="GO:0006352">
    <property type="term" value="P:DNA-templated transcription initiation"/>
    <property type="evidence" value="ECO:0007669"/>
    <property type="project" value="InterPro"/>
</dbReference>
<dbReference type="STRING" id="1612624.ADU59_16415"/>
<feature type="domain" description="RNA polymerase sigma-70 region 2" evidence="5">
    <location>
        <begin position="32"/>
        <end position="95"/>
    </location>
</feature>
<dbReference type="PANTHER" id="PTHR43133">
    <property type="entry name" value="RNA POLYMERASE ECF-TYPE SIGMA FACTO"/>
    <property type="match status" value="1"/>
</dbReference>
<dbReference type="Pfam" id="PF04542">
    <property type="entry name" value="Sigma70_r2"/>
    <property type="match status" value="1"/>
</dbReference>
<dbReference type="AlphaFoldDB" id="A0A1C7NZ40"/>
<dbReference type="SUPFAM" id="SSF88659">
    <property type="entry name" value="Sigma3 and sigma4 domains of RNA polymerase sigma factors"/>
    <property type="match status" value="1"/>
</dbReference>
<reference evidence="7 8" key="1">
    <citation type="journal article" date="2016" name="Syst. Appl. Microbiol.">
        <title>Pararhizobium polonicum sp. nov. isolated from tumors on stone fruit rootstocks.</title>
        <authorList>
            <person name="Pulawska J."/>
            <person name="Kuzmanovic N."/>
            <person name="Willems A."/>
            <person name="Pothier J.F."/>
        </authorList>
    </citation>
    <scope>NUCLEOTIDE SEQUENCE [LARGE SCALE GENOMIC DNA]</scope>
    <source>
        <strain evidence="7 8">F5.1</strain>
    </source>
</reference>
<comment type="caution">
    <text evidence="7">The sequence shown here is derived from an EMBL/GenBank/DDBJ whole genome shotgun (WGS) entry which is preliminary data.</text>
</comment>
<proteinExistence type="inferred from homology"/>
<dbReference type="Gene3D" id="1.10.1740.10">
    <property type="match status" value="1"/>
</dbReference>
<accession>A0A1C7NZ40</accession>
<evidence type="ECO:0000256" key="2">
    <source>
        <dbReference type="ARBA" id="ARBA00023015"/>
    </source>
</evidence>
<dbReference type="EMBL" id="LGLV01000010">
    <property type="protein sequence ID" value="OBZ94275.1"/>
    <property type="molecule type" value="Genomic_DNA"/>
</dbReference>
<evidence type="ECO:0000313" key="8">
    <source>
        <dbReference type="Proteomes" id="UP000093111"/>
    </source>
</evidence>
<dbReference type="InterPro" id="IPR013325">
    <property type="entry name" value="RNA_pol_sigma_r2"/>
</dbReference>
<evidence type="ECO:0000313" key="7">
    <source>
        <dbReference type="EMBL" id="OBZ94275.1"/>
    </source>
</evidence>
<dbReference type="Gene3D" id="1.10.10.10">
    <property type="entry name" value="Winged helix-like DNA-binding domain superfamily/Winged helix DNA-binding domain"/>
    <property type="match status" value="1"/>
</dbReference>
<dbReference type="Pfam" id="PF08281">
    <property type="entry name" value="Sigma70_r4_2"/>
    <property type="match status" value="1"/>
</dbReference>
<dbReference type="SUPFAM" id="SSF88946">
    <property type="entry name" value="Sigma2 domain of RNA polymerase sigma factors"/>
    <property type="match status" value="1"/>
</dbReference>
<gene>
    <name evidence="7" type="ORF">ADU59_16415</name>
</gene>
<evidence type="ECO:0000259" key="5">
    <source>
        <dbReference type="Pfam" id="PF04542"/>
    </source>
</evidence>
<dbReference type="InterPro" id="IPR039425">
    <property type="entry name" value="RNA_pol_sigma-70-like"/>
</dbReference>
<dbReference type="PATRIC" id="fig|1612624.7.peg.5213"/>
<evidence type="ECO:0000256" key="3">
    <source>
        <dbReference type="ARBA" id="ARBA00023082"/>
    </source>
</evidence>
<dbReference type="InterPro" id="IPR013324">
    <property type="entry name" value="RNA_pol_sigma_r3/r4-like"/>
</dbReference>
<name>A0A1C7NZ40_9HYPH</name>
<dbReference type="OrthoDB" id="9784272at2"/>
<keyword evidence="8" id="KW-1185">Reference proteome</keyword>
<comment type="similarity">
    <text evidence="1">Belongs to the sigma-70 factor family. ECF subfamily.</text>
</comment>
<keyword evidence="3" id="KW-0731">Sigma factor</keyword>
<organism evidence="7 8">
    <name type="scientific">Pararhizobium polonicum</name>
    <dbReference type="NCBI Taxonomy" id="1612624"/>
    <lineage>
        <taxon>Bacteria</taxon>
        <taxon>Pseudomonadati</taxon>
        <taxon>Pseudomonadota</taxon>
        <taxon>Alphaproteobacteria</taxon>
        <taxon>Hyphomicrobiales</taxon>
        <taxon>Rhizobiaceae</taxon>
        <taxon>Rhizobium/Agrobacterium group</taxon>
        <taxon>Pararhizobium</taxon>
    </lineage>
</organism>
<dbReference type="InterPro" id="IPR014284">
    <property type="entry name" value="RNA_pol_sigma-70_dom"/>
</dbReference>
<dbReference type="InterPro" id="IPR007627">
    <property type="entry name" value="RNA_pol_sigma70_r2"/>
</dbReference>
<sequence>MNVDARQHFAALVLAVARNRDQGAFSELFDFFAPRLKSFLMRQSAGVMEAEEVVQEVMVILWQKAHLYDPEKSSLSTWLFRIARNRRIDAARRQRTGTLDAHEPLLLPAAPPALDDLVENGDREQIVRTALAKLPVEQVTLIRMAFFFGQSHSEISAATGLPLGTVKSRIRLAFGKLRALLEEGGVDGSG</sequence>